<evidence type="ECO:0000256" key="7">
    <source>
        <dbReference type="ARBA" id="ARBA00023136"/>
    </source>
</evidence>
<comment type="subcellular location">
    <subcellularLocation>
        <location evidence="1">Cell membrane</location>
        <topology evidence="1">Multi-pass membrane protein</topology>
    </subcellularLocation>
</comment>
<feature type="transmembrane region" description="Helical" evidence="9">
    <location>
        <begin position="45"/>
        <end position="64"/>
    </location>
</feature>
<keyword evidence="5 9" id="KW-0812">Transmembrane</keyword>
<feature type="transmembrane region" description="Helical" evidence="9">
    <location>
        <begin position="76"/>
        <end position="95"/>
    </location>
</feature>
<dbReference type="Proteomes" id="UP001596067">
    <property type="component" value="Unassembled WGS sequence"/>
</dbReference>
<dbReference type="RefSeq" id="WP_313765179.1">
    <property type="nucleotide sequence ID" value="NZ_BAAAVH010000018.1"/>
</dbReference>
<organism evidence="11 12">
    <name type="scientific">Kitasatospora aburaviensis</name>
    <dbReference type="NCBI Taxonomy" id="67265"/>
    <lineage>
        <taxon>Bacteria</taxon>
        <taxon>Bacillati</taxon>
        <taxon>Actinomycetota</taxon>
        <taxon>Actinomycetes</taxon>
        <taxon>Kitasatosporales</taxon>
        <taxon>Streptomycetaceae</taxon>
        <taxon>Kitasatospora</taxon>
    </lineage>
</organism>
<evidence type="ECO:0000256" key="9">
    <source>
        <dbReference type="SAM" id="Phobius"/>
    </source>
</evidence>
<keyword evidence="6 9" id="KW-1133">Transmembrane helix</keyword>
<keyword evidence="12" id="KW-1185">Reference proteome</keyword>
<feature type="transmembrane region" description="Helical" evidence="9">
    <location>
        <begin position="276"/>
        <end position="296"/>
    </location>
</feature>
<accession>A0ABW1EZC6</accession>
<evidence type="ECO:0000259" key="10">
    <source>
        <dbReference type="Pfam" id="PF00892"/>
    </source>
</evidence>
<feature type="transmembrane region" description="Helical" evidence="9">
    <location>
        <begin position="222"/>
        <end position="243"/>
    </location>
</feature>
<feature type="transmembrane region" description="Helical" evidence="9">
    <location>
        <begin position="12"/>
        <end position="33"/>
    </location>
</feature>
<dbReference type="InterPro" id="IPR000620">
    <property type="entry name" value="EamA_dom"/>
</dbReference>
<feature type="transmembrane region" description="Helical" evidence="9">
    <location>
        <begin position="107"/>
        <end position="124"/>
    </location>
</feature>
<protein>
    <submittedName>
        <fullName evidence="11">EamA family transporter RarD</fullName>
    </submittedName>
</protein>
<comment type="caution">
    <text evidence="11">The sequence shown here is derived from an EMBL/GenBank/DDBJ whole genome shotgun (WGS) entry which is preliminary data.</text>
</comment>
<evidence type="ECO:0000256" key="5">
    <source>
        <dbReference type="ARBA" id="ARBA00022692"/>
    </source>
</evidence>
<feature type="transmembrane region" description="Helical" evidence="9">
    <location>
        <begin position="131"/>
        <end position="148"/>
    </location>
</feature>
<keyword evidence="4" id="KW-1003">Cell membrane</keyword>
<evidence type="ECO:0000256" key="3">
    <source>
        <dbReference type="ARBA" id="ARBA00022448"/>
    </source>
</evidence>
<dbReference type="Pfam" id="PF00892">
    <property type="entry name" value="EamA"/>
    <property type="match status" value="1"/>
</dbReference>
<dbReference type="PANTHER" id="PTHR22911:SF137">
    <property type="entry name" value="SOLUTE CARRIER FAMILY 35 MEMBER G2-RELATED"/>
    <property type="match status" value="1"/>
</dbReference>
<feature type="domain" description="EamA" evidence="10">
    <location>
        <begin position="12"/>
        <end position="147"/>
    </location>
</feature>
<evidence type="ECO:0000256" key="1">
    <source>
        <dbReference type="ARBA" id="ARBA00004651"/>
    </source>
</evidence>
<name>A0ABW1EZC6_9ACTN</name>
<feature type="compositionally biased region" description="Low complexity" evidence="8">
    <location>
        <begin position="347"/>
        <end position="362"/>
    </location>
</feature>
<dbReference type="PANTHER" id="PTHR22911">
    <property type="entry name" value="ACYL-MALONYL CONDENSING ENZYME-RELATED"/>
    <property type="match status" value="1"/>
</dbReference>
<evidence type="ECO:0000256" key="4">
    <source>
        <dbReference type="ARBA" id="ARBA00022475"/>
    </source>
</evidence>
<feature type="transmembrane region" description="Helical" evidence="9">
    <location>
        <begin position="250"/>
        <end position="270"/>
    </location>
</feature>
<dbReference type="NCBIfam" id="TIGR00688">
    <property type="entry name" value="rarD"/>
    <property type="match status" value="1"/>
</dbReference>
<dbReference type="InterPro" id="IPR004626">
    <property type="entry name" value="RarD"/>
</dbReference>
<evidence type="ECO:0000313" key="11">
    <source>
        <dbReference type="EMBL" id="MFC5887461.1"/>
    </source>
</evidence>
<dbReference type="EMBL" id="JBHSOD010000027">
    <property type="protein sequence ID" value="MFC5887461.1"/>
    <property type="molecule type" value="Genomic_DNA"/>
</dbReference>
<feature type="region of interest" description="Disordered" evidence="8">
    <location>
        <begin position="320"/>
        <end position="362"/>
    </location>
</feature>
<evidence type="ECO:0000256" key="8">
    <source>
        <dbReference type="SAM" id="MobiDB-lite"/>
    </source>
</evidence>
<reference evidence="12" key="1">
    <citation type="journal article" date="2019" name="Int. J. Syst. Evol. Microbiol.">
        <title>The Global Catalogue of Microorganisms (GCM) 10K type strain sequencing project: providing services to taxonomists for standard genome sequencing and annotation.</title>
        <authorList>
            <consortium name="The Broad Institute Genomics Platform"/>
            <consortium name="The Broad Institute Genome Sequencing Center for Infectious Disease"/>
            <person name="Wu L."/>
            <person name="Ma J."/>
        </authorList>
    </citation>
    <scope>NUCLEOTIDE SEQUENCE [LARGE SCALE GENOMIC DNA]</scope>
    <source>
        <strain evidence="12">CGMCC 4.1469</strain>
    </source>
</reference>
<evidence type="ECO:0000256" key="6">
    <source>
        <dbReference type="ARBA" id="ARBA00022989"/>
    </source>
</evidence>
<keyword evidence="7 9" id="KW-0472">Membrane</keyword>
<proteinExistence type="inferred from homology"/>
<dbReference type="SUPFAM" id="SSF103481">
    <property type="entry name" value="Multidrug resistance efflux transporter EmrE"/>
    <property type="match status" value="2"/>
</dbReference>
<dbReference type="InterPro" id="IPR037185">
    <property type="entry name" value="EmrE-like"/>
</dbReference>
<evidence type="ECO:0000313" key="12">
    <source>
        <dbReference type="Proteomes" id="UP001596067"/>
    </source>
</evidence>
<keyword evidence="3" id="KW-0813">Transport</keyword>
<sequence length="362" mass="38456">MPETGQQEAGRGLWYGFAAYGMWGLFPLFWPLLEPGAADDILANRMVWSLVAVVLLLVAQRHWGWIRPLLRQPRRLAMLGAAAAVISVNWGVYIWGVNAGHVVETSLGYFINPLVTIAFGVLVLKERLRAAQWAAVGVGALAVAVLTIGYGRLPWIALTLALSFATYGLLKKKVGLSGLESLAAESAFMFPFALGYLVHLELSGKGTFGHTVAGEYGWGHSGLLMLSGVITAIPLLCFGAAAVRVPLTMLGLLQYLAPVFQFLIGVAVFHESMPPARWAGFALVWAALAVLTWDALRRVRADRLERAAALARLEATTAADAARRDAVPGDAVPRDAVPGDASPAGRASTGGAPTDTAPAPAR</sequence>
<comment type="similarity">
    <text evidence="2">Belongs to the EamA transporter family.</text>
</comment>
<gene>
    <name evidence="11" type="primary">rarD</name>
    <name evidence="11" type="ORF">ACFP0N_21045</name>
</gene>
<evidence type="ECO:0000256" key="2">
    <source>
        <dbReference type="ARBA" id="ARBA00007362"/>
    </source>
</evidence>